<evidence type="ECO:0000256" key="4">
    <source>
        <dbReference type="ARBA" id="ARBA00022912"/>
    </source>
</evidence>
<sequence length="666" mass="71115">MGNGTSNNSAVNSRHNSSEPEQFSDDSAIEGPPHPDKGEVSLPAASGLQIGKPRKWTAATGSSGPLGSMSPATEEGGSFSYGALDSKSLSATPSFISRQSPVLVPSNRGSFDYPSDTPEGSQYERPSSLVSHGSVEKRSSSSGLTAIYEVIKPKDTSGKDARIKGEKTKNQDAHFAVTRNGLTLVGIFDGHGAPAGATSQMQLSYYMASVVPDIFFSVISVLISDKVNFSSLSAPSTAELKSLASMYPSEASAQVCLGEDVLGQQGEQPALVVALNQTLRICEEMALASPDVDTANGGCTASLVCVHEASGLIGVSQVGDSQVALIQTSSSVEPSSRDEQQAHTEPLFTQPHTVRERLDERHRILSCGGVIYKNKAVGVAVTNIAVTRTLGDSVMRSDGVQERDSNFDADLVKFAKKKGCTGLIGSPEWYIWTPQHKEEWAATNAPVESYCGHHEPSTQAEGTGEKNFKSEPARRVGGPSSSSAASASRLYLIAASDGLWDILSPRTIQEKIRRLGPMPSGAKLHDMIRSCVPTGPHDDTTWAVLSIPLPKADRRRDDTAAAGGGAEGSEDPFDVARQQLWTSHSSPIHRPATFSTLDALFAPQEQDMIPRSERGRSISSPDGFRGTRPASKLEDLFAPLDKPPPPPSSSSGRWEKWKDEHHHHRH</sequence>
<dbReference type="Proteomes" id="UP000591131">
    <property type="component" value="Unassembled WGS sequence"/>
</dbReference>
<dbReference type="Gene3D" id="3.60.40.10">
    <property type="entry name" value="PPM-type phosphatase domain"/>
    <property type="match status" value="1"/>
</dbReference>
<evidence type="ECO:0000256" key="2">
    <source>
        <dbReference type="ARBA" id="ARBA00022723"/>
    </source>
</evidence>
<feature type="region of interest" description="Disordered" evidence="6">
    <location>
        <begin position="100"/>
        <end position="137"/>
    </location>
</feature>
<dbReference type="PROSITE" id="PS51746">
    <property type="entry name" value="PPM_2"/>
    <property type="match status" value="1"/>
</dbReference>
<keyword evidence="3 5" id="KW-0378">Hydrolase</keyword>
<comment type="similarity">
    <text evidence="5">Belongs to the PP2C family.</text>
</comment>
<reference evidence="8 9" key="1">
    <citation type="submission" date="2020-04" db="EMBL/GenBank/DDBJ databases">
        <title>Perkinsus chesapeaki whole genome sequence.</title>
        <authorList>
            <person name="Bogema D.R."/>
        </authorList>
    </citation>
    <scope>NUCLEOTIDE SEQUENCE [LARGE SCALE GENOMIC DNA]</scope>
    <source>
        <strain evidence="8">ATCC PRA-425</strain>
    </source>
</reference>
<dbReference type="Pfam" id="PF00481">
    <property type="entry name" value="PP2C"/>
    <property type="match status" value="1"/>
</dbReference>
<feature type="compositionally biased region" description="Polar residues" evidence="6">
    <location>
        <begin position="1"/>
        <end position="21"/>
    </location>
</feature>
<feature type="compositionally biased region" description="Polar residues" evidence="6">
    <location>
        <begin position="118"/>
        <end position="131"/>
    </location>
</feature>
<protein>
    <recommendedName>
        <fullName evidence="7">PPM-type phosphatase domain-containing protein</fullName>
    </recommendedName>
</protein>
<evidence type="ECO:0000313" key="8">
    <source>
        <dbReference type="EMBL" id="KAF4664336.1"/>
    </source>
</evidence>
<evidence type="ECO:0000256" key="5">
    <source>
        <dbReference type="RuleBase" id="RU003465"/>
    </source>
</evidence>
<dbReference type="GO" id="GO:0016020">
    <property type="term" value="C:membrane"/>
    <property type="evidence" value="ECO:0007669"/>
    <property type="project" value="UniProtKB-SubCell"/>
</dbReference>
<dbReference type="GO" id="GO:0046872">
    <property type="term" value="F:metal ion binding"/>
    <property type="evidence" value="ECO:0007669"/>
    <property type="project" value="UniProtKB-KW"/>
</dbReference>
<dbReference type="InterPro" id="IPR000222">
    <property type="entry name" value="PP2C_BS"/>
</dbReference>
<accession>A0A7J6LYU5</accession>
<evidence type="ECO:0000259" key="7">
    <source>
        <dbReference type="PROSITE" id="PS51746"/>
    </source>
</evidence>
<dbReference type="InterPro" id="IPR015655">
    <property type="entry name" value="PP2C"/>
</dbReference>
<keyword evidence="2" id="KW-0479">Metal-binding</keyword>
<proteinExistence type="inferred from homology"/>
<feature type="domain" description="PPM-type phosphatase" evidence="7">
    <location>
        <begin position="156"/>
        <end position="547"/>
    </location>
</feature>
<dbReference type="SMART" id="SM00332">
    <property type="entry name" value="PP2Cc"/>
    <property type="match status" value="1"/>
</dbReference>
<keyword evidence="9" id="KW-1185">Reference proteome</keyword>
<dbReference type="PROSITE" id="PS01032">
    <property type="entry name" value="PPM_1"/>
    <property type="match status" value="1"/>
</dbReference>
<dbReference type="OrthoDB" id="440240at2759"/>
<organism evidence="8 9">
    <name type="scientific">Perkinsus chesapeaki</name>
    <name type="common">Clam parasite</name>
    <name type="synonym">Perkinsus andrewsi</name>
    <dbReference type="NCBI Taxonomy" id="330153"/>
    <lineage>
        <taxon>Eukaryota</taxon>
        <taxon>Sar</taxon>
        <taxon>Alveolata</taxon>
        <taxon>Perkinsozoa</taxon>
        <taxon>Perkinsea</taxon>
        <taxon>Perkinsida</taxon>
        <taxon>Perkinsidae</taxon>
        <taxon>Perkinsus</taxon>
    </lineage>
</organism>
<evidence type="ECO:0000256" key="3">
    <source>
        <dbReference type="ARBA" id="ARBA00022801"/>
    </source>
</evidence>
<gene>
    <name evidence="8" type="ORF">FOL47_005201</name>
</gene>
<evidence type="ECO:0000256" key="1">
    <source>
        <dbReference type="ARBA" id="ARBA00004170"/>
    </source>
</evidence>
<feature type="compositionally biased region" description="Basic and acidic residues" evidence="6">
    <location>
        <begin position="463"/>
        <end position="474"/>
    </location>
</feature>
<evidence type="ECO:0000313" key="9">
    <source>
        <dbReference type="Proteomes" id="UP000591131"/>
    </source>
</evidence>
<comment type="subcellular location">
    <subcellularLocation>
        <location evidence="1">Membrane</location>
        <topology evidence="1">Peripheral membrane protein</topology>
    </subcellularLocation>
</comment>
<feature type="region of interest" description="Disordered" evidence="6">
    <location>
        <begin position="1"/>
        <end position="84"/>
    </location>
</feature>
<keyword evidence="4 5" id="KW-0904">Protein phosphatase</keyword>
<dbReference type="InterPro" id="IPR036457">
    <property type="entry name" value="PPM-type-like_dom_sf"/>
</dbReference>
<feature type="region of interest" description="Disordered" evidence="6">
    <location>
        <begin position="553"/>
        <end position="573"/>
    </location>
</feature>
<evidence type="ECO:0000256" key="6">
    <source>
        <dbReference type="SAM" id="MobiDB-lite"/>
    </source>
</evidence>
<dbReference type="GO" id="GO:0004722">
    <property type="term" value="F:protein serine/threonine phosphatase activity"/>
    <property type="evidence" value="ECO:0007669"/>
    <property type="project" value="InterPro"/>
</dbReference>
<feature type="region of interest" description="Disordered" evidence="6">
    <location>
        <begin position="451"/>
        <end position="483"/>
    </location>
</feature>
<dbReference type="PANTHER" id="PTHR47992">
    <property type="entry name" value="PROTEIN PHOSPHATASE"/>
    <property type="match status" value="1"/>
</dbReference>
<feature type="region of interest" description="Disordered" evidence="6">
    <location>
        <begin position="606"/>
        <end position="666"/>
    </location>
</feature>
<dbReference type="SUPFAM" id="SSF81606">
    <property type="entry name" value="PP2C-like"/>
    <property type="match status" value="1"/>
</dbReference>
<dbReference type="InterPro" id="IPR001932">
    <property type="entry name" value="PPM-type_phosphatase-like_dom"/>
</dbReference>
<dbReference type="AlphaFoldDB" id="A0A7J6LYU5"/>
<name>A0A7J6LYU5_PERCH</name>
<comment type="caution">
    <text evidence="8">The sequence shown here is derived from an EMBL/GenBank/DDBJ whole genome shotgun (WGS) entry which is preliminary data.</text>
</comment>
<dbReference type="EMBL" id="JAAPAO010000290">
    <property type="protein sequence ID" value="KAF4664336.1"/>
    <property type="molecule type" value="Genomic_DNA"/>
</dbReference>